<organism evidence="1 2">
    <name type="scientific">Patella caerulea</name>
    <name type="common">Rayed Mediterranean limpet</name>
    <dbReference type="NCBI Taxonomy" id="87958"/>
    <lineage>
        <taxon>Eukaryota</taxon>
        <taxon>Metazoa</taxon>
        <taxon>Spiralia</taxon>
        <taxon>Lophotrochozoa</taxon>
        <taxon>Mollusca</taxon>
        <taxon>Gastropoda</taxon>
        <taxon>Patellogastropoda</taxon>
        <taxon>Patelloidea</taxon>
        <taxon>Patellidae</taxon>
        <taxon>Patella</taxon>
    </lineage>
</organism>
<protein>
    <submittedName>
        <fullName evidence="1">Uncharacterized protein</fullName>
    </submittedName>
</protein>
<dbReference type="EMBL" id="JAZGQO010000011">
    <property type="protein sequence ID" value="KAK6173950.1"/>
    <property type="molecule type" value="Genomic_DNA"/>
</dbReference>
<proteinExistence type="predicted"/>
<keyword evidence="2" id="KW-1185">Reference proteome</keyword>
<name>A0AAN8JBU0_PATCE</name>
<gene>
    <name evidence="1" type="ORF">SNE40_017316</name>
</gene>
<comment type="caution">
    <text evidence="1">The sequence shown here is derived from an EMBL/GenBank/DDBJ whole genome shotgun (WGS) entry which is preliminary data.</text>
</comment>
<sequence length="143" mass="16335">MKNITGEVACRNIMVFYVDGVLYKNGNSDTWDQPANVSILGDTQLVAVKCTYSRPVGIKMTLSNGFETSAEWKCTNKYHQGWNERGFKDDTWPNAEVVKNEWIWTARKKQDETVYCRKVLGDGAGKTNQITAKQHITQIQRQK</sequence>
<dbReference type="AlphaFoldDB" id="A0AAN8JBU0"/>
<dbReference type="Gene3D" id="2.60.120.260">
    <property type="entry name" value="Galactose-binding domain-like"/>
    <property type="match status" value="1"/>
</dbReference>
<evidence type="ECO:0000313" key="1">
    <source>
        <dbReference type="EMBL" id="KAK6173950.1"/>
    </source>
</evidence>
<reference evidence="1 2" key="1">
    <citation type="submission" date="2024-01" db="EMBL/GenBank/DDBJ databases">
        <title>The genome of the rayed Mediterranean limpet Patella caerulea (Linnaeus, 1758).</title>
        <authorList>
            <person name="Anh-Thu Weber A."/>
            <person name="Halstead-Nussloch G."/>
        </authorList>
    </citation>
    <scope>NUCLEOTIDE SEQUENCE [LARGE SCALE GENOMIC DNA]</scope>
    <source>
        <strain evidence="1">AATW-2023a</strain>
        <tissue evidence="1">Whole specimen</tissue>
    </source>
</reference>
<dbReference type="Proteomes" id="UP001347796">
    <property type="component" value="Unassembled WGS sequence"/>
</dbReference>
<evidence type="ECO:0000313" key="2">
    <source>
        <dbReference type="Proteomes" id="UP001347796"/>
    </source>
</evidence>
<accession>A0AAN8JBU0</accession>